<dbReference type="OrthoDB" id="3595585at2759"/>
<dbReference type="EMBL" id="MCFK01009564">
    <property type="protein sequence ID" value="RKF54696.1"/>
    <property type="molecule type" value="Genomic_DNA"/>
</dbReference>
<dbReference type="STRING" id="212602.A0A420HB79"/>
<dbReference type="AlphaFoldDB" id="A0A420HB79"/>
<evidence type="ECO:0000313" key="2">
    <source>
        <dbReference type="EMBL" id="RKF54696.1"/>
    </source>
</evidence>
<keyword evidence="3" id="KW-1185">Reference proteome</keyword>
<feature type="region of interest" description="Disordered" evidence="1">
    <location>
        <begin position="118"/>
        <end position="140"/>
    </location>
</feature>
<gene>
    <name evidence="2" type="ORF">OnM2_095044</name>
</gene>
<feature type="region of interest" description="Disordered" evidence="1">
    <location>
        <begin position="192"/>
        <end position="214"/>
    </location>
</feature>
<evidence type="ECO:0000256" key="1">
    <source>
        <dbReference type="SAM" id="MobiDB-lite"/>
    </source>
</evidence>
<accession>A0A420HB79</accession>
<protein>
    <submittedName>
        <fullName evidence="2">Putative suppressor protein srp40 protein</fullName>
    </submittedName>
</protein>
<name>A0A420HB79_9PEZI</name>
<proteinExistence type="predicted"/>
<dbReference type="Proteomes" id="UP000286134">
    <property type="component" value="Unassembled WGS sequence"/>
</dbReference>
<comment type="caution">
    <text evidence="2">The sequence shown here is derived from an EMBL/GenBank/DDBJ whole genome shotgun (WGS) entry which is preliminary data.</text>
</comment>
<evidence type="ECO:0000313" key="3">
    <source>
        <dbReference type="Proteomes" id="UP000286134"/>
    </source>
</evidence>
<sequence length="214" mass="24914">MSSKIRKLTKASLDNKASLSIDVQASHLPDSNFIHPLESLYKKSELHESKPLFKFFPNASEQDDSDIEQTQVLTQRNRVQSPLTPYTKRDFESRIIRSPAPTPDTAYHNKHFIWPTDKYGSSDLEEDQNGENNDSELHTLECERGFEVTDVRANDAKEKIITNNDNDLENNDSQSDFQKWFWANQGQINRGWKKRRKLVMKEQRQKDKSKKASK</sequence>
<organism evidence="2 3">
    <name type="scientific">Erysiphe neolycopersici</name>
    <dbReference type="NCBI Taxonomy" id="212602"/>
    <lineage>
        <taxon>Eukaryota</taxon>
        <taxon>Fungi</taxon>
        <taxon>Dikarya</taxon>
        <taxon>Ascomycota</taxon>
        <taxon>Pezizomycotina</taxon>
        <taxon>Leotiomycetes</taxon>
        <taxon>Erysiphales</taxon>
        <taxon>Erysiphaceae</taxon>
        <taxon>Erysiphe</taxon>
    </lineage>
</organism>
<reference evidence="2 3" key="1">
    <citation type="journal article" date="2018" name="BMC Genomics">
        <title>Comparative genome analyses reveal sequence features reflecting distinct modes of host-adaptation between dicot and monocot powdery mildew.</title>
        <authorList>
            <person name="Wu Y."/>
            <person name="Ma X."/>
            <person name="Pan Z."/>
            <person name="Kale S.D."/>
            <person name="Song Y."/>
            <person name="King H."/>
            <person name="Zhang Q."/>
            <person name="Presley C."/>
            <person name="Deng X."/>
            <person name="Wei C.I."/>
            <person name="Xiao S."/>
        </authorList>
    </citation>
    <scope>NUCLEOTIDE SEQUENCE [LARGE SCALE GENOMIC DNA]</scope>
    <source>
        <strain evidence="2">UMSG2</strain>
    </source>
</reference>